<dbReference type="NCBIfam" id="TIGR02167">
    <property type="entry name" value="Liste_lipo_26"/>
    <property type="match status" value="2"/>
</dbReference>
<dbReference type="InterPro" id="IPR005046">
    <property type="entry name" value="DUF285"/>
</dbReference>
<dbReference type="EMBL" id="AEIU01000124">
    <property type="protein sequence ID" value="EFP94641.1"/>
    <property type="molecule type" value="Genomic_DNA"/>
</dbReference>
<dbReference type="InterPro" id="IPR011889">
    <property type="entry name" value="Liste_lipo_26"/>
</dbReference>
<feature type="non-terminal residue" evidence="1">
    <location>
        <position position="71"/>
    </location>
</feature>
<dbReference type="STRING" id="796620.VIBC2010_09217"/>
<name>E3BQM6_9VIBR</name>
<dbReference type="Pfam" id="PF03382">
    <property type="entry name" value="DUF285"/>
    <property type="match status" value="1"/>
</dbReference>
<organism evidence="1 2">
    <name type="scientific">Vibrio caribbeanicus ATCC BAA-2122</name>
    <dbReference type="NCBI Taxonomy" id="796620"/>
    <lineage>
        <taxon>Bacteria</taxon>
        <taxon>Pseudomonadati</taxon>
        <taxon>Pseudomonadota</taxon>
        <taxon>Gammaproteobacteria</taxon>
        <taxon>Vibrionales</taxon>
        <taxon>Vibrionaceae</taxon>
        <taxon>Vibrio</taxon>
    </lineage>
</organism>
<gene>
    <name evidence="1" type="ORF">VIBC2010_09217</name>
</gene>
<protein>
    <submittedName>
        <fullName evidence="1">Lipoprotein</fullName>
    </submittedName>
</protein>
<keyword evidence="2" id="KW-1185">Reference proteome</keyword>
<evidence type="ECO:0000313" key="2">
    <source>
        <dbReference type="Proteomes" id="UP000002943"/>
    </source>
</evidence>
<reference evidence="1 2" key="1">
    <citation type="journal article" date="2012" name="Int. J. Syst. Evol. Microbiol.">
        <title>Vibrio caribbeanicus sp. nov., isolated from the marine sponge Scleritoderma cyanea.</title>
        <authorList>
            <person name="Hoffmann M."/>
            <person name="Monday S.R."/>
            <person name="Allard M.W."/>
            <person name="Strain E.A."/>
            <person name="Whittaker P."/>
            <person name="Naum M."/>
            <person name="McCarthy P.J."/>
            <person name="Lopez J.V."/>
            <person name="Fischer M."/>
            <person name="Brown E.W."/>
        </authorList>
    </citation>
    <scope>NUCLEOTIDE SEQUENCE [LARGE SCALE GENOMIC DNA]</scope>
    <source>
        <strain evidence="1 2">ATCC BAA-2122</strain>
    </source>
</reference>
<keyword evidence="1" id="KW-0449">Lipoprotein</keyword>
<dbReference type="eggNOG" id="COG2831">
    <property type="taxonomic scope" value="Bacteria"/>
</dbReference>
<comment type="caution">
    <text evidence="1">The sequence shown here is derived from an EMBL/GenBank/DDBJ whole genome shotgun (WGS) entry which is preliminary data.</text>
</comment>
<accession>E3BQM6</accession>
<evidence type="ECO:0000313" key="1">
    <source>
        <dbReference type="EMBL" id="EFP94641.1"/>
    </source>
</evidence>
<dbReference type="Proteomes" id="UP000002943">
    <property type="component" value="Unassembled WGS sequence"/>
</dbReference>
<proteinExistence type="predicted"/>
<dbReference type="AlphaFoldDB" id="E3BQM6"/>
<dbReference type="OrthoDB" id="5855837at2"/>
<feature type="non-terminal residue" evidence="1">
    <location>
        <position position="1"/>
    </location>
</feature>
<sequence length="71" mass="7736">SKVKTMDGMFSGATAFNQPIGDWDTSEVGSWYFAGMAGMFKGAISFNQPIGNWDTSKVWGMEAMFEGARVV</sequence>